<dbReference type="PANTHER" id="PTHR30417">
    <property type="entry name" value="N-ACETYLMURAMOYL-L-ALANINE AMIDASE AMID"/>
    <property type="match status" value="1"/>
</dbReference>
<evidence type="ECO:0000256" key="1">
    <source>
        <dbReference type="ARBA" id="ARBA00001561"/>
    </source>
</evidence>
<evidence type="ECO:0000256" key="4">
    <source>
        <dbReference type="ARBA" id="ARBA00023316"/>
    </source>
</evidence>
<evidence type="ECO:0000256" key="3">
    <source>
        <dbReference type="ARBA" id="ARBA00022801"/>
    </source>
</evidence>
<dbReference type="AlphaFoldDB" id="A0A1G4RJV6"/>
<dbReference type="OrthoDB" id="9794294at2"/>
<dbReference type="PANTHER" id="PTHR30417:SF1">
    <property type="entry name" value="N-ACETYLMURAMOYL-L-ALANINE AMIDASE AMID"/>
    <property type="match status" value="1"/>
</dbReference>
<dbReference type="GO" id="GO:0009253">
    <property type="term" value="P:peptidoglycan catabolic process"/>
    <property type="evidence" value="ECO:0007669"/>
    <property type="project" value="InterPro"/>
</dbReference>
<dbReference type="EC" id="3.5.1.28" evidence="2"/>
<evidence type="ECO:0000313" key="6">
    <source>
        <dbReference type="EMBL" id="SCW57100.1"/>
    </source>
</evidence>
<dbReference type="GO" id="GO:0008745">
    <property type="term" value="F:N-acetylmuramoyl-L-alanine amidase activity"/>
    <property type="evidence" value="ECO:0007669"/>
    <property type="project" value="UniProtKB-EC"/>
</dbReference>
<dbReference type="SUPFAM" id="SSF55846">
    <property type="entry name" value="N-acetylmuramoyl-L-alanine amidase-like"/>
    <property type="match status" value="1"/>
</dbReference>
<dbReference type="SMART" id="SM00644">
    <property type="entry name" value="Ami_2"/>
    <property type="match status" value="1"/>
</dbReference>
<keyword evidence="3" id="KW-0378">Hydrolase</keyword>
<accession>A0A1G4RJV6</accession>
<dbReference type="RefSeq" id="WP_090671986.1">
    <property type="nucleotide sequence ID" value="NZ_FMTT01000016.1"/>
</dbReference>
<gene>
    <name evidence="6" type="ORF">SAMN04487970_101658</name>
</gene>
<organism evidence="6 7">
    <name type="scientific">Paenibacillus tianmuensis</name>
    <dbReference type="NCBI Taxonomy" id="624147"/>
    <lineage>
        <taxon>Bacteria</taxon>
        <taxon>Bacillati</taxon>
        <taxon>Bacillota</taxon>
        <taxon>Bacilli</taxon>
        <taxon>Bacillales</taxon>
        <taxon>Paenibacillaceae</taxon>
        <taxon>Paenibacillus</taxon>
    </lineage>
</organism>
<dbReference type="STRING" id="624147.SAMN04487970_101658"/>
<name>A0A1G4RJV6_9BACL</name>
<dbReference type="InterPro" id="IPR002502">
    <property type="entry name" value="Amidase_domain"/>
</dbReference>
<dbReference type="EMBL" id="FMTT01000016">
    <property type="protein sequence ID" value="SCW57100.1"/>
    <property type="molecule type" value="Genomic_DNA"/>
</dbReference>
<keyword evidence="4" id="KW-0961">Cell wall biogenesis/degradation</keyword>
<sequence length="257" mass="28647">MNGFKMKFPITTRYLTGPSKRRPCIPMPGVRFMVAHDTGNPGSTAAGNVSYYERSRNDMSASAHLFVDDRGIIECIPFLTGTPEKAYHVVYNVTTDSKMYGCNSNDAAGGVELCYGGRINLQEAYKRYIWVLAYACYRYGLNPATDITGHHILDPARRTDPVNALRLLGKKFEQFIADVVTEYQECTNEEDEPILEAGLANTIIDTWMGPAWKEVDAKRREADRAGNGTAAGAHQKQADYIHWLANELRKASGQVLQ</sequence>
<dbReference type="Gene3D" id="3.40.80.10">
    <property type="entry name" value="Peptidoglycan recognition protein-like"/>
    <property type="match status" value="1"/>
</dbReference>
<dbReference type="Pfam" id="PF01510">
    <property type="entry name" value="Amidase_2"/>
    <property type="match status" value="1"/>
</dbReference>
<dbReference type="InterPro" id="IPR036505">
    <property type="entry name" value="Amidase/PGRP_sf"/>
</dbReference>
<evidence type="ECO:0000256" key="2">
    <source>
        <dbReference type="ARBA" id="ARBA00011901"/>
    </source>
</evidence>
<protein>
    <recommendedName>
        <fullName evidence="2">N-acetylmuramoyl-L-alanine amidase</fullName>
        <ecNumber evidence="2">3.5.1.28</ecNumber>
    </recommendedName>
</protein>
<reference evidence="7" key="1">
    <citation type="submission" date="2016-10" db="EMBL/GenBank/DDBJ databases">
        <authorList>
            <person name="Varghese N."/>
            <person name="Submissions S."/>
        </authorList>
    </citation>
    <scope>NUCLEOTIDE SEQUENCE [LARGE SCALE GENOMIC DNA]</scope>
    <source>
        <strain evidence="7">CGMCC 1.8946</strain>
    </source>
</reference>
<feature type="domain" description="N-acetylmuramoyl-L-alanine amidase" evidence="5">
    <location>
        <begin position="19"/>
        <end position="162"/>
    </location>
</feature>
<keyword evidence="7" id="KW-1185">Reference proteome</keyword>
<dbReference type="GO" id="GO:0009254">
    <property type="term" value="P:peptidoglycan turnover"/>
    <property type="evidence" value="ECO:0007669"/>
    <property type="project" value="TreeGrafter"/>
</dbReference>
<evidence type="ECO:0000313" key="7">
    <source>
        <dbReference type="Proteomes" id="UP000198601"/>
    </source>
</evidence>
<dbReference type="CDD" id="cd06583">
    <property type="entry name" value="PGRP"/>
    <property type="match status" value="1"/>
</dbReference>
<dbReference type="GO" id="GO:0071555">
    <property type="term" value="P:cell wall organization"/>
    <property type="evidence" value="ECO:0007669"/>
    <property type="project" value="UniProtKB-KW"/>
</dbReference>
<comment type="catalytic activity">
    <reaction evidence="1">
        <text>Hydrolyzes the link between N-acetylmuramoyl residues and L-amino acid residues in certain cell-wall glycopeptides.</text>
        <dbReference type="EC" id="3.5.1.28"/>
    </reaction>
</comment>
<evidence type="ECO:0000259" key="5">
    <source>
        <dbReference type="SMART" id="SM00644"/>
    </source>
</evidence>
<dbReference type="InterPro" id="IPR051206">
    <property type="entry name" value="NAMLAA_amidase_2"/>
</dbReference>
<dbReference type="Proteomes" id="UP000198601">
    <property type="component" value="Unassembled WGS sequence"/>
</dbReference>
<proteinExistence type="predicted"/>